<organism evidence="1 2">
    <name type="scientific">Mycena rosella</name>
    <name type="common">Pink bonnet</name>
    <name type="synonym">Agaricus rosellus</name>
    <dbReference type="NCBI Taxonomy" id="1033263"/>
    <lineage>
        <taxon>Eukaryota</taxon>
        <taxon>Fungi</taxon>
        <taxon>Dikarya</taxon>
        <taxon>Basidiomycota</taxon>
        <taxon>Agaricomycotina</taxon>
        <taxon>Agaricomycetes</taxon>
        <taxon>Agaricomycetidae</taxon>
        <taxon>Agaricales</taxon>
        <taxon>Marasmiineae</taxon>
        <taxon>Mycenaceae</taxon>
        <taxon>Mycena</taxon>
    </lineage>
</organism>
<feature type="non-terminal residue" evidence="1">
    <location>
        <position position="1"/>
    </location>
</feature>
<comment type="caution">
    <text evidence="1">The sequence shown here is derived from an EMBL/GenBank/DDBJ whole genome shotgun (WGS) entry which is preliminary data.</text>
</comment>
<evidence type="ECO:0000313" key="1">
    <source>
        <dbReference type="EMBL" id="KAJ7703680.1"/>
    </source>
</evidence>
<protein>
    <submittedName>
        <fullName evidence="1">Uncharacterized protein</fullName>
    </submittedName>
</protein>
<keyword evidence="2" id="KW-1185">Reference proteome</keyword>
<reference evidence="1" key="1">
    <citation type="submission" date="2023-03" db="EMBL/GenBank/DDBJ databases">
        <title>Massive genome expansion in bonnet fungi (Mycena s.s.) driven by repeated elements and novel gene families across ecological guilds.</title>
        <authorList>
            <consortium name="Lawrence Berkeley National Laboratory"/>
            <person name="Harder C.B."/>
            <person name="Miyauchi S."/>
            <person name="Viragh M."/>
            <person name="Kuo A."/>
            <person name="Thoen E."/>
            <person name="Andreopoulos B."/>
            <person name="Lu D."/>
            <person name="Skrede I."/>
            <person name="Drula E."/>
            <person name="Henrissat B."/>
            <person name="Morin E."/>
            <person name="Kohler A."/>
            <person name="Barry K."/>
            <person name="LaButti K."/>
            <person name="Morin E."/>
            <person name="Salamov A."/>
            <person name="Lipzen A."/>
            <person name="Mereny Z."/>
            <person name="Hegedus B."/>
            <person name="Baldrian P."/>
            <person name="Stursova M."/>
            <person name="Weitz H."/>
            <person name="Taylor A."/>
            <person name="Grigoriev I.V."/>
            <person name="Nagy L.G."/>
            <person name="Martin F."/>
            <person name="Kauserud H."/>
        </authorList>
    </citation>
    <scope>NUCLEOTIDE SEQUENCE</scope>
    <source>
        <strain evidence="1">CBHHK067</strain>
    </source>
</reference>
<sequence>RLLVSVVWHLIWNLHVNRVIKNPDSSLTVADIHKHWLSNINAALRRDRILTDKIKFGPLALKKQLLLNTWSGLLLDEDSVPDWTYTAGLDLHRGVLVGMGPTTNRNGIG</sequence>
<dbReference type="AlphaFoldDB" id="A0AAD7GRI7"/>
<proteinExistence type="predicted"/>
<name>A0AAD7GRI7_MYCRO</name>
<accession>A0AAD7GRI7</accession>
<dbReference type="Proteomes" id="UP001221757">
    <property type="component" value="Unassembled WGS sequence"/>
</dbReference>
<dbReference type="EMBL" id="JARKIE010000012">
    <property type="protein sequence ID" value="KAJ7703680.1"/>
    <property type="molecule type" value="Genomic_DNA"/>
</dbReference>
<evidence type="ECO:0000313" key="2">
    <source>
        <dbReference type="Proteomes" id="UP001221757"/>
    </source>
</evidence>
<gene>
    <name evidence="1" type="ORF">B0H17DRAFT_922042</name>
</gene>